<dbReference type="GO" id="GO:0022857">
    <property type="term" value="F:transmembrane transporter activity"/>
    <property type="evidence" value="ECO:0007669"/>
    <property type="project" value="InterPro"/>
</dbReference>
<feature type="transmembrane region" description="Helical" evidence="8">
    <location>
        <begin position="175"/>
        <end position="193"/>
    </location>
</feature>
<evidence type="ECO:0000256" key="2">
    <source>
        <dbReference type="ARBA" id="ARBA00022475"/>
    </source>
</evidence>
<feature type="transmembrane region" description="Helical" evidence="8">
    <location>
        <begin position="148"/>
        <end position="169"/>
    </location>
</feature>
<feature type="transmembrane region" description="Helical" evidence="8">
    <location>
        <begin position="383"/>
        <end position="402"/>
    </location>
</feature>
<evidence type="ECO:0000256" key="1">
    <source>
        <dbReference type="ARBA" id="ARBA00004651"/>
    </source>
</evidence>
<dbReference type="InterPro" id="IPR020846">
    <property type="entry name" value="MFS_dom"/>
</dbReference>
<dbReference type="InterPro" id="IPR005829">
    <property type="entry name" value="Sugar_transporter_CS"/>
</dbReference>
<dbReference type="PROSITE" id="PS50850">
    <property type="entry name" value="MFS"/>
    <property type="match status" value="1"/>
</dbReference>
<feature type="transmembrane region" description="Helical" evidence="8">
    <location>
        <begin position="89"/>
        <end position="108"/>
    </location>
</feature>
<dbReference type="InterPro" id="IPR036259">
    <property type="entry name" value="MFS_trans_sf"/>
</dbReference>
<evidence type="ECO:0000256" key="3">
    <source>
        <dbReference type="ARBA" id="ARBA00022692"/>
    </source>
</evidence>
<dbReference type="Gene3D" id="1.20.1250.20">
    <property type="entry name" value="MFS general substrate transporter like domains"/>
    <property type="match status" value="1"/>
</dbReference>
<feature type="transmembrane region" description="Helical" evidence="8">
    <location>
        <begin position="320"/>
        <end position="341"/>
    </location>
</feature>
<evidence type="ECO:0000256" key="4">
    <source>
        <dbReference type="ARBA" id="ARBA00022989"/>
    </source>
</evidence>
<dbReference type="GO" id="GO:0005886">
    <property type="term" value="C:plasma membrane"/>
    <property type="evidence" value="ECO:0007669"/>
    <property type="project" value="UniProtKB-SubCell"/>
</dbReference>
<comment type="similarity">
    <text evidence="7">Belongs to the major facilitator superfamily. Sugar transporter (TC 2.A.1.1) family. Trehalose transporter subfamily.</text>
</comment>
<keyword evidence="3 8" id="KW-0812">Transmembrane</keyword>
<accession>W4VS78</accession>
<feature type="transmembrane region" description="Helical" evidence="8">
    <location>
        <begin position="60"/>
        <end position="82"/>
    </location>
</feature>
<feature type="transmembrane region" description="Helical" evidence="8">
    <location>
        <begin position="16"/>
        <end position="36"/>
    </location>
</feature>
<organism evidence="10">
    <name type="scientific">Phaedon cochleariae</name>
    <name type="common">Mustard beetle</name>
    <dbReference type="NCBI Taxonomy" id="80249"/>
    <lineage>
        <taxon>Eukaryota</taxon>
        <taxon>Metazoa</taxon>
        <taxon>Ecdysozoa</taxon>
        <taxon>Arthropoda</taxon>
        <taxon>Hexapoda</taxon>
        <taxon>Insecta</taxon>
        <taxon>Pterygota</taxon>
        <taxon>Neoptera</taxon>
        <taxon>Endopterygota</taxon>
        <taxon>Coleoptera</taxon>
        <taxon>Polyphaga</taxon>
        <taxon>Cucujiformia</taxon>
        <taxon>Chrysomeloidea</taxon>
        <taxon>Chrysomelidae</taxon>
        <taxon>Chrysomelinae</taxon>
        <taxon>Chrysomelini</taxon>
        <taxon>Phaedon</taxon>
    </lineage>
</organism>
<evidence type="ECO:0000259" key="9">
    <source>
        <dbReference type="PROSITE" id="PS50850"/>
    </source>
</evidence>
<keyword evidence="2" id="KW-1003">Cell membrane</keyword>
<dbReference type="PANTHER" id="PTHR48021:SF46">
    <property type="entry name" value="MAJOR FACILITATOR SUPERFAMILY (MFS) PROFILE DOMAIN-CONTAINING PROTEIN"/>
    <property type="match status" value="1"/>
</dbReference>
<dbReference type="Pfam" id="PF00083">
    <property type="entry name" value="Sugar_tr"/>
    <property type="match status" value="1"/>
</dbReference>
<feature type="domain" description="Major facilitator superfamily (MFS) profile" evidence="9">
    <location>
        <begin position="17"/>
        <end position="446"/>
    </location>
</feature>
<keyword evidence="6" id="KW-0325">Glycoprotein</keyword>
<dbReference type="InterPro" id="IPR005828">
    <property type="entry name" value="MFS_sugar_transport-like"/>
</dbReference>
<dbReference type="SUPFAM" id="SSF103473">
    <property type="entry name" value="MFS general substrate transporter"/>
    <property type="match status" value="1"/>
</dbReference>
<evidence type="ECO:0000256" key="7">
    <source>
        <dbReference type="ARBA" id="ARBA00024348"/>
    </source>
</evidence>
<feature type="transmembrane region" description="Helical" evidence="8">
    <location>
        <begin position="114"/>
        <end position="136"/>
    </location>
</feature>
<dbReference type="OrthoDB" id="6133115at2759"/>
<reference evidence="10" key="1">
    <citation type="journal article" date="2013" name="PLoS ONE">
        <title>Putative Sugar Transporters of the Mustard Leaf Beetle Phaedon cochleariae: Their Phylogeny and Role for Nutrient Supply in Larval Defensive Glands.</title>
        <authorList>
            <person name="Stock M."/>
            <person name="Gretscher R.R."/>
            <person name="Groth M."/>
            <person name="Eiserloh S."/>
            <person name="Boland W."/>
            <person name="Burse A."/>
        </authorList>
    </citation>
    <scope>NUCLEOTIDE SEQUENCE</scope>
</reference>
<dbReference type="InterPro" id="IPR003663">
    <property type="entry name" value="Sugar/inositol_transpt"/>
</dbReference>
<evidence type="ECO:0000256" key="8">
    <source>
        <dbReference type="SAM" id="Phobius"/>
    </source>
</evidence>
<reference evidence="10" key="2">
    <citation type="journal article" date="2014" name="Proc. R. Soc. B">
        <title>Independently recruited oxidases from the glucose-methanol-choline oxidoreductase family enabled chemical defences in leaf beetle larvae (subtribe Chrysomelina) to evolve.</title>
        <authorList>
            <person name="Rahfeld P."/>
            <person name="Kirsch R."/>
            <person name="Kugel S."/>
            <person name="Wielsch N."/>
            <person name="Stock M."/>
            <person name="Groth M."/>
            <person name="Boland W."/>
            <person name="Burse A."/>
        </authorList>
    </citation>
    <scope>NUCLEOTIDE SEQUENCE</scope>
</reference>
<evidence type="ECO:0000256" key="5">
    <source>
        <dbReference type="ARBA" id="ARBA00023136"/>
    </source>
</evidence>
<keyword evidence="5 8" id="KW-0472">Membrane</keyword>
<keyword evidence="10" id="KW-0762">Sugar transport</keyword>
<sequence length="472" mass="52120">MKFNISSLMAGKKCRLLQYMAGIGANIGVISTYMHYGWTSPYIPVLQSGNYTFEITSDEASWLTVVILAGAILGAIVSSFAVKFLGQKFLIVFSSLPLFISWISIAVARSIVLLFIGRFLAGFADGLFFTIVPMYLSEIADPDIRGILSSLFPVFSVVGLLLMSILGAYLPIDTVGYIGTLLPILLFLTFSWMPESPYYFVSKGEIEDARRSLQKLRAKDDVNEELERISEGMRQQNDNKSSAFDLVLVKSNRRALIITLGLRGIQQLSGAPVIIFYCETIFQESGGAISSEVAAMIYFSVQLLSAAISSYIVDTTGRRPLLILSTFGASLALFVLASYFYMKINIGVDITQFSYVPVIALLCFVIVYSIGLQNIPLVMMGEIFATNVKATALGLMDIYYGILVTLTSKFFHWTNEEYGMHVPFLIFASCCLIGVIFIVLCVPETKGKSLEEIQIQLRDGKPVAKELDMELS</sequence>
<dbReference type="AlphaFoldDB" id="W4VS78"/>
<dbReference type="PROSITE" id="PS00217">
    <property type="entry name" value="SUGAR_TRANSPORT_2"/>
    <property type="match status" value="1"/>
</dbReference>
<name>W4VS78_PHACE</name>
<evidence type="ECO:0000256" key="6">
    <source>
        <dbReference type="ARBA" id="ARBA00023180"/>
    </source>
</evidence>
<feature type="transmembrane region" description="Helical" evidence="8">
    <location>
        <begin position="353"/>
        <end position="371"/>
    </location>
</feature>
<dbReference type="EMBL" id="GAPU01000012">
    <property type="protein sequence ID" value="JAB84606.1"/>
    <property type="molecule type" value="Transcribed_RNA"/>
</dbReference>
<feature type="transmembrane region" description="Helical" evidence="8">
    <location>
        <begin position="422"/>
        <end position="442"/>
    </location>
</feature>
<dbReference type="PANTHER" id="PTHR48021">
    <property type="match status" value="1"/>
</dbReference>
<protein>
    <submittedName>
        <fullName evidence="10">Putative sugar transporter</fullName>
    </submittedName>
</protein>
<keyword evidence="4 8" id="KW-1133">Transmembrane helix</keyword>
<dbReference type="InterPro" id="IPR050549">
    <property type="entry name" value="MFS_Trehalose_Transporter"/>
</dbReference>
<keyword evidence="10" id="KW-0813">Transport</keyword>
<evidence type="ECO:0000313" key="10">
    <source>
        <dbReference type="EMBL" id="JAB84606.1"/>
    </source>
</evidence>
<proteinExistence type="inferred from homology"/>
<comment type="subcellular location">
    <subcellularLocation>
        <location evidence="1">Cell membrane</location>
        <topology evidence="1">Multi-pass membrane protein</topology>
    </subcellularLocation>
</comment>
<dbReference type="PRINTS" id="PR00171">
    <property type="entry name" value="SUGRTRNSPORT"/>
</dbReference>
<dbReference type="FunFam" id="1.20.1250.20:FF:000055">
    <property type="entry name" value="Facilitated trehalose transporter Tret1-2 homolog"/>
    <property type="match status" value="1"/>
</dbReference>